<dbReference type="AlphaFoldDB" id="B4HBB5"/>
<name>B4HBB5_DROPE</name>
<dbReference type="EMBL" id="CH479250">
    <property type="protein sequence ID" value="EDW38641.1"/>
    <property type="molecule type" value="Genomic_DNA"/>
</dbReference>
<keyword evidence="2" id="KW-1185">Reference proteome</keyword>
<accession>B4HBB5</accession>
<proteinExistence type="predicted"/>
<gene>
    <name evidence="1" type="primary">Dper\GL18206</name>
    <name evidence="1" type="ORF">Dper_GL18206</name>
</gene>
<dbReference type="Proteomes" id="UP000008744">
    <property type="component" value="Unassembled WGS sequence"/>
</dbReference>
<dbReference type="HOGENOM" id="CLU_2212662_0_0_1"/>
<organism evidence="2">
    <name type="scientific">Drosophila persimilis</name>
    <name type="common">Fruit fly</name>
    <dbReference type="NCBI Taxonomy" id="7234"/>
    <lineage>
        <taxon>Eukaryota</taxon>
        <taxon>Metazoa</taxon>
        <taxon>Ecdysozoa</taxon>
        <taxon>Arthropoda</taxon>
        <taxon>Hexapoda</taxon>
        <taxon>Insecta</taxon>
        <taxon>Pterygota</taxon>
        <taxon>Neoptera</taxon>
        <taxon>Endopterygota</taxon>
        <taxon>Diptera</taxon>
        <taxon>Brachycera</taxon>
        <taxon>Muscomorpha</taxon>
        <taxon>Ephydroidea</taxon>
        <taxon>Drosophilidae</taxon>
        <taxon>Drosophila</taxon>
        <taxon>Sophophora</taxon>
    </lineage>
</organism>
<sequence>MGRLTYIELWYYLGILFPLPYRKTRCQQLSHPDALMKFAILLGHIVDVFGMSVMKGTRVLTSWIRLKRFGMSLKPIWIPVDSRPPRYRRGLFEKVSNNRPRGGERRW</sequence>
<evidence type="ECO:0000313" key="2">
    <source>
        <dbReference type="Proteomes" id="UP000008744"/>
    </source>
</evidence>
<reference evidence="1 2" key="1">
    <citation type="journal article" date="2007" name="Nature">
        <title>Evolution of genes and genomes on the Drosophila phylogeny.</title>
        <authorList>
            <consortium name="Drosophila 12 Genomes Consortium"/>
            <person name="Clark A.G."/>
            <person name="Eisen M.B."/>
            <person name="Smith D.R."/>
            <person name="Bergman C.M."/>
            <person name="Oliver B."/>
            <person name="Markow T.A."/>
            <person name="Kaufman T.C."/>
            <person name="Kellis M."/>
            <person name="Gelbart W."/>
            <person name="Iyer V.N."/>
            <person name="Pollard D.A."/>
            <person name="Sackton T.B."/>
            <person name="Larracuente A.M."/>
            <person name="Singh N.D."/>
            <person name="Abad J.P."/>
            <person name="Abt D.N."/>
            <person name="Adryan B."/>
            <person name="Aguade M."/>
            <person name="Akashi H."/>
            <person name="Anderson W.W."/>
            <person name="Aquadro C.F."/>
            <person name="Ardell D.H."/>
            <person name="Arguello R."/>
            <person name="Artieri C.G."/>
            <person name="Barbash D.A."/>
            <person name="Barker D."/>
            <person name="Barsanti P."/>
            <person name="Batterham P."/>
            <person name="Batzoglou S."/>
            <person name="Begun D."/>
            <person name="Bhutkar A."/>
            <person name="Blanco E."/>
            <person name="Bosak S.A."/>
            <person name="Bradley R.K."/>
            <person name="Brand A.D."/>
            <person name="Brent M.R."/>
            <person name="Brooks A.N."/>
            <person name="Brown R.H."/>
            <person name="Butlin R.K."/>
            <person name="Caggese C."/>
            <person name="Calvi B.R."/>
            <person name="Bernardo de Carvalho A."/>
            <person name="Caspi A."/>
            <person name="Castrezana S."/>
            <person name="Celniker S.E."/>
            <person name="Chang J.L."/>
            <person name="Chapple C."/>
            <person name="Chatterji S."/>
            <person name="Chinwalla A."/>
            <person name="Civetta A."/>
            <person name="Clifton S.W."/>
            <person name="Comeron J.M."/>
            <person name="Costello J.C."/>
            <person name="Coyne J.A."/>
            <person name="Daub J."/>
            <person name="David R.G."/>
            <person name="Delcher A.L."/>
            <person name="Delehaunty K."/>
            <person name="Do C.B."/>
            <person name="Ebling H."/>
            <person name="Edwards K."/>
            <person name="Eickbush T."/>
            <person name="Evans J.D."/>
            <person name="Filipski A."/>
            <person name="Findeiss S."/>
            <person name="Freyhult E."/>
            <person name="Fulton L."/>
            <person name="Fulton R."/>
            <person name="Garcia A.C."/>
            <person name="Gardiner A."/>
            <person name="Garfield D.A."/>
            <person name="Garvin B.E."/>
            <person name="Gibson G."/>
            <person name="Gilbert D."/>
            <person name="Gnerre S."/>
            <person name="Godfrey J."/>
            <person name="Good R."/>
            <person name="Gotea V."/>
            <person name="Gravely B."/>
            <person name="Greenberg A.J."/>
            <person name="Griffiths-Jones S."/>
            <person name="Gross S."/>
            <person name="Guigo R."/>
            <person name="Gustafson E.A."/>
            <person name="Haerty W."/>
            <person name="Hahn M.W."/>
            <person name="Halligan D.L."/>
            <person name="Halpern A.L."/>
            <person name="Halter G.M."/>
            <person name="Han M.V."/>
            <person name="Heger A."/>
            <person name="Hillier L."/>
            <person name="Hinrichs A.S."/>
            <person name="Holmes I."/>
            <person name="Hoskins R.A."/>
            <person name="Hubisz M.J."/>
            <person name="Hultmark D."/>
            <person name="Huntley M.A."/>
            <person name="Jaffe D.B."/>
            <person name="Jagadeeshan S."/>
            <person name="Jeck W.R."/>
            <person name="Johnson J."/>
            <person name="Jones C.D."/>
            <person name="Jordan W.C."/>
            <person name="Karpen G.H."/>
            <person name="Kataoka E."/>
            <person name="Keightley P.D."/>
            <person name="Kheradpour P."/>
            <person name="Kirkness E.F."/>
            <person name="Koerich L.B."/>
            <person name="Kristiansen K."/>
            <person name="Kudrna D."/>
            <person name="Kulathinal R.J."/>
            <person name="Kumar S."/>
            <person name="Kwok R."/>
            <person name="Lander E."/>
            <person name="Langley C.H."/>
            <person name="Lapoint R."/>
            <person name="Lazzaro B.P."/>
            <person name="Lee S.J."/>
            <person name="Levesque L."/>
            <person name="Li R."/>
            <person name="Lin C.F."/>
            <person name="Lin M.F."/>
            <person name="Lindblad-Toh K."/>
            <person name="Llopart A."/>
            <person name="Long M."/>
            <person name="Low L."/>
            <person name="Lozovsky E."/>
            <person name="Lu J."/>
            <person name="Luo M."/>
            <person name="Machado C.A."/>
            <person name="Makalowski W."/>
            <person name="Marzo M."/>
            <person name="Matsuda M."/>
            <person name="Matzkin L."/>
            <person name="McAllister B."/>
            <person name="McBride C.S."/>
            <person name="McKernan B."/>
            <person name="McKernan K."/>
            <person name="Mendez-Lago M."/>
            <person name="Minx P."/>
            <person name="Mollenhauer M.U."/>
            <person name="Montooth K."/>
            <person name="Mount S.M."/>
            <person name="Mu X."/>
            <person name="Myers E."/>
            <person name="Negre B."/>
            <person name="Newfeld S."/>
            <person name="Nielsen R."/>
            <person name="Noor M.A."/>
            <person name="O'Grady P."/>
            <person name="Pachter L."/>
            <person name="Papaceit M."/>
            <person name="Parisi M.J."/>
            <person name="Parisi M."/>
            <person name="Parts L."/>
            <person name="Pedersen J.S."/>
            <person name="Pesole G."/>
            <person name="Phillippy A.M."/>
            <person name="Ponting C.P."/>
            <person name="Pop M."/>
            <person name="Porcelli D."/>
            <person name="Powell J.R."/>
            <person name="Prohaska S."/>
            <person name="Pruitt K."/>
            <person name="Puig M."/>
            <person name="Quesneville H."/>
            <person name="Ram K.R."/>
            <person name="Rand D."/>
            <person name="Rasmussen M.D."/>
            <person name="Reed L.K."/>
            <person name="Reenan R."/>
            <person name="Reily A."/>
            <person name="Remington K.A."/>
            <person name="Rieger T.T."/>
            <person name="Ritchie M.G."/>
            <person name="Robin C."/>
            <person name="Rogers Y.H."/>
            <person name="Rohde C."/>
            <person name="Rozas J."/>
            <person name="Rubenfield M.J."/>
            <person name="Ruiz A."/>
            <person name="Russo S."/>
            <person name="Salzberg S.L."/>
            <person name="Sanchez-Gracia A."/>
            <person name="Saranga D.J."/>
            <person name="Sato H."/>
            <person name="Schaeffer S.W."/>
            <person name="Schatz M.C."/>
            <person name="Schlenke T."/>
            <person name="Schwartz R."/>
            <person name="Segarra C."/>
            <person name="Singh R.S."/>
            <person name="Sirot L."/>
            <person name="Sirota M."/>
            <person name="Sisneros N.B."/>
            <person name="Smith C.D."/>
            <person name="Smith T.F."/>
            <person name="Spieth J."/>
            <person name="Stage D.E."/>
            <person name="Stark A."/>
            <person name="Stephan W."/>
            <person name="Strausberg R.L."/>
            <person name="Strempel S."/>
            <person name="Sturgill D."/>
            <person name="Sutton G."/>
            <person name="Sutton G.G."/>
            <person name="Tao W."/>
            <person name="Teichmann S."/>
            <person name="Tobari Y.N."/>
            <person name="Tomimura Y."/>
            <person name="Tsolas J.M."/>
            <person name="Valente V.L."/>
            <person name="Venter E."/>
            <person name="Venter J.C."/>
            <person name="Vicario S."/>
            <person name="Vieira F.G."/>
            <person name="Vilella A.J."/>
            <person name="Villasante A."/>
            <person name="Walenz B."/>
            <person name="Wang J."/>
            <person name="Wasserman M."/>
            <person name="Watts T."/>
            <person name="Wilson D."/>
            <person name="Wilson R.K."/>
            <person name="Wing R.A."/>
            <person name="Wolfner M.F."/>
            <person name="Wong A."/>
            <person name="Wong G.K."/>
            <person name="Wu C.I."/>
            <person name="Wu G."/>
            <person name="Yamamoto D."/>
            <person name="Yang H.P."/>
            <person name="Yang S.P."/>
            <person name="Yorke J.A."/>
            <person name="Yoshida K."/>
            <person name="Zdobnov E."/>
            <person name="Zhang P."/>
            <person name="Zhang Y."/>
            <person name="Zimin A.V."/>
            <person name="Baldwin J."/>
            <person name="Abdouelleil A."/>
            <person name="Abdulkadir J."/>
            <person name="Abebe A."/>
            <person name="Abera B."/>
            <person name="Abreu J."/>
            <person name="Acer S.C."/>
            <person name="Aftuck L."/>
            <person name="Alexander A."/>
            <person name="An P."/>
            <person name="Anderson E."/>
            <person name="Anderson S."/>
            <person name="Arachi H."/>
            <person name="Azer M."/>
            <person name="Bachantsang P."/>
            <person name="Barry A."/>
            <person name="Bayul T."/>
            <person name="Berlin A."/>
            <person name="Bessette D."/>
            <person name="Bloom T."/>
            <person name="Blye J."/>
            <person name="Boguslavskiy L."/>
            <person name="Bonnet C."/>
            <person name="Boukhgalter B."/>
            <person name="Bourzgui I."/>
            <person name="Brown A."/>
            <person name="Cahill P."/>
            <person name="Channer S."/>
            <person name="Cheshatsang Y."/>
            <person name="Chuda L."/>
            <person name="Citroen M."/>
            <person name="Collymore A."/>
            <person name="Cooke P."/>
            <person name="Costello M."/>
            <person name="D'Aco K."/>
            <person name="Daza R."/>
            <person name="De Haan G."/>
            <person name="DeGray S."/>
            <person name="DeMaso C."/>
            <person name="Dhargay N."/>
            <person name="Dooley K."/>
            <person name="Dooley E."/>
            <person name="Doricent M."/>
            <person name="Dorje P."/>
            <person name="Dorjee K."/>
            <person name="Dupes A."/>
            <person name="Elong R."/>
            <person name="Falk J."/>
            <person name="Farina A."/>
            <person name="Faro S."/>
            <person name="Ferguson D."/>
            <person name="Fisher S."/>
            <person name="Foley C.D."/>
            <person name="Franke A."/>
            <person name="Friedrich D."/>
            <person name="Gadbois L."/>
            <person name="Gearin G."/>
            <person name="Gearin C.R."/>
            <person name="Giannoukos G."/>
            <person name="Goode T."/>
            <person name="Graham J."/>
            <person name="Grandbois E."/>
            <person name="Grewal S."/>
            <person name="Gyaltsen K."/>
            <person name="Hafez N."/>
            <person name="Hagos B."/>
            <person name="Hall J."/>
            <person name="Henson C."/>
            <person name="Hollinger A."/>
            <person name="Honan T."/>
            <person name="Huard M.D."/>
            <person name="Hughes L."/>
            <person name="Hurhula B."/>
            <person name="Husby M.E."/>
            <person name="Kamat A."/>
            <person name="Kanga B."/>
            <person name="Kashin S."/>
            <person name="Khazanovich D."/>
            <person name="Kisner P."/>
            <person name="Lance K."/>
            <person name="Lara M."/>
            <person name="Lee W."/>
            <person name="Lennon N."/>
            <person name="Letendre F."/>
            <person name="LeVine R."/>
            <person name="Lipovsky A."/>
            <person name="Liu X."/>
            <person name="Liu J."/>
            <person name="Liu S."/>
            <person name="Lokyitsang T."/>
            <person name="Lokyitsang Y."/>
            <person name="Lubonja R."/>
            <person name="Lui A."/>
            <person name="MacDonald P."/>
            <person name="Magnisalis V."/>
            <person name="Maru K."/>
            <person name="Matthews C."/>
            <person name="McCusker W."/>
            <person name="McDonough S."/>
            <person name="Mehta T."/>
            <person name="Meldrim J."/>
            <person name="Meneus L."/>
            <person name="Mihai O."/>
            <person name="Mihalev A."/>
            <person name="Mihova T."/>
            <person name="Mittelman R."/>
            <person name="Mlenga V."/>
            <person name="Montmayeur A."/>
            <person name="Mulrain L."/>
            <person name="Navidi A."/>
            <person name="Naylor J."/>
            <person name="Negash T."/>
            <person name="Nguyen T."/>
            <person name="Nguyen N."/>
            <person name="Nicol R."/>
            <person name="Norbu C."/>
            <person name="Norbu N."/>
            <person name="Novod N."/>
            <person name="O'Neill B."/>
            <person name="Osman S."/>
            <person name="Markiewicz E."/>
            <person name="Oyono O.L."/>
            <person name="Patti C."/>
            <person name="Phunkhang P."/>
            <person name="Pierre F."/>
            <person name="Priest M."/>
            <person name="Raghuraman S."/>
            <person name="Rege F."/>
            <person name="Reyes R."/>
            <person name="Rise C."/>
            <person name="Rogov P."/>
            <person name="Ross K."/>
            <person name="Ryan E."/>
            <person name="Settipalli S."/>
            <person name="Shea T."/>
            <person name="Sherpa N."/>
            <person name="Shi L."/>
            <person name="Shih D."/>
            <person name="Sparrow T."/>
            <person name="Spaulding J."/>
            <person name="Stalker J."/>
            <person name="Stange-Thomann N."/>
            <person name="Stavropoulos S."/>
            <person name="Stone C."/>
            <person name="Strader C."/>
            <person name="Tesfaye S."/>
            <person name="Thomson T."/>
            <person name="Thoulutsang Y."/>
            <person name="Thoulutsang D."/>
            <person name="Topham K."/>
            <person name="Topping I."/>
            <person name="Tsamla T."/>
            <person name="Vassiliev H."/>
            <person name="Vo A."/>
            <person name="Wangchuk T."/>
            <person name="Wangdi T."/>
            <person name="Weiand M."/>
            <person name="Wilkinson J."/>
            <person name="Wilson A."/>
            <person name="Yadav S."/>
            <person name="Young G."/>
            <person name="Yu Q."/>
            <person name="Zembek L."/>
            <person name="Zhong D."/>
            <person name="Zimmer A."/>
            <person name="Zwirko Z."/>
            <person name="Jaffe D.B."/>
            <person name="Alvarez P."/>
            <person name="Brockman W."/>
            <person name="Butler J."/>
            <person name="Chin C."/>
            <person name="Gnerre S."/>
            <person name="Grabherr M."/>
            <person name="Kleber M."/>
            <person name="Mauceli E."/>
            <person name="MacCallum I."/>
        </authorList>
    </citation>
    <scope>NUCLEOTIDE SEQUENCE [LARGE SCALE GENOMIC DNA]</scope>
    <source>
        <strain evidence="2">MSH-3 / Tucson 14011-0111.49</strain>
    </source>
</reference>
<evidence type="ECO:0000313" key="1">
    <source>
        <dbReference type="EMBL" id="EDW38641.1"/>
    </source>
</evidence>
<protein>
    <submittedName>
        <fullName evidence="1">GL18206</fullName>
    </submittedName>
</protein>